<dbReference type="Proteomes" id="UP000235371">
    <property type="component" value="Unassembled WGS sequence"/>
</dbReference>
<dbReference type="Pfam" id="PF22942">
    <property type="entry name" value="DUF7025"/>
    <property type="match status" value="1"/>
</dbReference>
<dbReference type="InterPro" id="IPR054289">
    <property type="entry name" value="DUF7025"/>
</dbReference>
<feature type="compositionally biased region" description="Polar residues" evidence="1">
    <location>
        <begin position="37"/>
        <end position="51"/>
    </location>
</feature>
<proteinExistence type="predicted"/>
<evidence type="ECO:0000313" key="3">
    <source>
        <dbReference type="EMBL" id="PMD63250.1"/>
    </source>
</evidence>
<dbReference type="Gene3D" id="3.40.50.300">
    <property type="entry name" value="P-loop containing nucleotide triphosphate hydrolases"/>
    <property type="match status" value="1"/>
</dbReference>
<evidence type="ECO:0000259" key="2">
    <source>
        <dbReference type="SMART" id="SM00382"/>
    </source>
</evidence>
<dbReference type="InterPro" id="IPR003593">
    <property type="entry name" value="AAA+_ATPase"/>
</dbReference>
<accession>A0A2J6TJR6</accession>
<feature type="region of interest" description="Disordered" evidence="1">
    <location>
        <begin position="1"/>
        <end position="51"/>
    </location>
</feature>
<dbReference type="PANTHER" id="PTHR46411">
    <property type="entry name" value="FAMILY ATPASE, PUTATIVE-RELATED"/>
    <property type="match status" value="1"/>
</dbReference>
<feature type="domain" description="AAA+ ATPase" evidence="2">
    <location>
        <begin position="511"/>
        <end position="652"/>
    </location>
</feature>
<dbReference type="Pfam" id="PF23232">
    <property type="entry name" value="AAA_lid_13"/>
    <property type="match status" value="1"/>
</dbReference>
<dbReference type="GO" id="GO:0016887">
    <property type="term" value="F:ATP hydrolysis activity"/>
    <property type="evidence" value="ECO:0007669"/>
    <property type="project" value="InterPro"/>
</dbReference>
<evidence type="ECO:0000256" key="1">
    <source>
        <dbReference type="SAM" id="MobiDB-lite"/>
    </source>
</evidence>
<dbReference type="InterPro" id="IPR027417">
    <property type="entry name" value="P-loop_NTPase"/>
</dbReference>
<dbReference type="InterPro" id="IPR056599">
    <property type="entry name" value="AAA_lid_fung"/>
</dbReference>
<evidence type="ECO:0000313" key="4">
    <source>
        <dbReference type="Proteomes" id="UP000235371"/>
    </source>
</evidence>
<gene>
    <name evidence="3" type="ORF">K444DRAFT_584930</name>
</gene>
<sequence length="771" mass="88414">MATLQSPVDRDFHGQVIGEPPPPDNTEAAKQCGDDVAQSQESGHIQETESPNTPTKILYRFLVRDDKGDIIEKQESADPIIVKVDDKATNLTDQTVLEVLTTQDVTTTLGRIDRRDPPYTVLKIHSLHLINALRQVIRYYPGLNFSGVPVTIPEPFKPLVHYMKELEDYTTNHPQGHDEDFIFITNSHIDVLLGFLDQRLGQELRLERERHLQQPPVATYEFLWLLFRPGDEIFVRVPKKEGEEEDSAERYPYRLFKMQQSPKVSNFLIWRIDTLSFQLAPHEELQSVQSFEGEKEISFLRICPRAFLPNYSQAREKFIARGMKFVSLFDPSYMEHAGSILPNFFGTASIEINGKIMVDPNSWLDHSGRRELYMSSRNSALRTFSVTPDFYKYLGYGCECALCDQILDKSEPVLPIRDFRYAGGDGSNEILNDDFYLLCSPVIRGYALNERKWVDLHIDQVSEPKIDPDPFSNLVLEDEIKDTIEALVCNYAQRDSKVESWSKDFVRDKGEGRIFLLHGSPGVGKTCTAGKTLETNLIELTFVECVADLIKRPLLPLTCGDMGVTASEVEKNFNLFFELGERWGAVVLMDEADIYLEQRTSENLERNSLVSVFLRSLEYFRGILFLTTNRVGSFDDAFISRIHVALHYKKLNDDYRAKIWEKNFNRLSKDSISIAPGAIIYVTTDPDVRAVEWNGREIRNAFQTAVALAQYQARKEGKVQVVLQADHLKRVVKMSKLFKDYINSTHKNQDEAKRAFIEERRNDAFDSLQLN</sequence>
<dbReference type="GO" id="GO:0005524">
    <property type="term" value="F:ATP binding"/>
    <property type="evidence" value="ECO:0007669"/>
    <property type="project" value="InterPro"/>
</dbReference>
<dbReference type="EMBL" id="KZ613782">
    <property type="protein sequence ID" value="PMD63250.1"/>
    <property type="molecule type" value="Genomic_DNA"/>
</dbReference>
<keyword evidence="4" id="KW-1185">Reference proteome</keyword>
<dbReference type="InParanoid" id="A0A2J6TJR6"/>
<dbReference type="SUPFAM" id="SSF52540">
    <property type="entry name" value="P-loop containing nucleoside triphosphate hydrolases"/>
    <property type="match status" value="1"/>
</dbReference>
<dbReference type="PANTHER" id="PTHR46411:SF3">
    <property type="entry name" value="AAA+ ATPASE DOMAIN-CONTAINING PROTEIN"/>
    <property type="match status" value="1"/>
</dbReference>
<dbReference type="AlphaFoldDB" id="A0A2J6TJR6"/>
<organism evidence="3 4">
    <name type="scientific">Hyaloscypha bicolor E</name>
    <dbReference type="NCBI Taxonomy" id="1095630"/>
    <lineage>
        <taxon>Eukaryota</taxon>
        <taxon>Fungi</taxon>
        <taxon>Dikarya</taxon>
        <taxon>Ascomycota</taxon>
        <taxon>Pezizomycotina</taxon>
        <taxon>Leotiomycetes</taxon>
        <taxon>Helotiales</taxon>
        <taxon>Hyaloscyphaceae</taxon>
        <taxon>Hyaloscypha</taxon>
        <taxon>Hyaloscypha bicolor</taxon>
    </lineage>
</organism>
<name>A0A2J6TJR6_9HELO</name>
<dbReference type="RefSeq" id="XP_024740154.1">
    <property type="nucleotide sequence ID" value="XM_024877893.1"/>
</dbReference>
<dbReference type="STRING" id="1095630.A0A2J6TJR6"/>
<reference evidence="3 4" key="1">
    <citation type="submission" date="2016-04" db="EMBL/GenBank/DDBJ databases">
        <title>A degradative enzymes factory behind the ericoid mycorrhizal symbiosis.</title>
        <authorList>
            <consortium name="DOE Joint Genome Institute"/>
            <person name="Martino E."/>
            <person name="Morin E."/>
            <person name="Grelet G."/>
            <person name="Kuo A."/>
            <person name="Kohler A."/>
            <person name="Daghino S."/>
            <person name="Barry K."/>
            <person name="Choi C."/>
            <person name="Cichocki N."/>
            <person name="Clum A."/>
            <person name="Copeland A."/>
            <person name="Hainaut M."/>
            <person name="Haridas S."/>
            <person name="Labutti K."/>
            <person name="Lindquist E."/>
            <person name="Lipzen A."/>
            <person name="Khouja H.-R."/>
            <person name="Murat C."/>
            <person name="Ohm R."/>
            <person name="Olson A."/>
            <person name="Spatafora J."/>
            <person name="Veneault-Fourrey C."/>
            <person name="Henrissat B."/>
            <person name="Grigoriev I."/>
            <person name="Martin F."/>
            <person name="Perotto S."/>
        </authorList>
    </citation>
    <scope>NUCLEOTIDE SEQUENCE [LARGE SCALE GENOMIC DNA]</scope>
    <source>
        <strain evidence="3 4">E</strain>
    </source>
</reference>
<dbReference type="GeneID" id="36585970"/>
<dbReference type="InterPro" id="IPR003959">
    <property type="entry name" value="ATPase_AAA_core"/>
</dbReference>
<dbReference type="Pfam" id="PF00004">
    <property type="entry name" value="AAA"/>
    <property type="match status" value="1"/>
</dbReference>
<dbReference type="SMART" id="SM00382">
    <property type="entry name" value="AAA"/>
    <property type="match status" value="1"/>
</dbReference>
<keyword evidence="3" id="KW-0378">Hydrolase</keyword>
<dbReference type="OrthoDB" id="10042665at2759"/>
<protein>
    <submittedName>
        <fullName evidence="3">P-loop containing nucleoside triphosphate hydrolase protein</fullName>
    </submittedName>
</protein>